<comment type="caution">
    <text evidence="1">Lacks conserved residue(s) required for the propagation of feature annotation.</text>
</comment>
<sequence>MPDLISTEELTRLEHMIVYEKRAFSQGYQLIAGIDEAGRGPLAGPVVAAACILPKGLLVPQIND</sequence>
<feature type="non-terminal residue" evidence="4">
    <location>
        <position position="64"/>
    </location>
</feature>
<keyword evidence="2" id="KW-0255">Endonuclease</keyword>
<evidence type="ECO:0000313" key="4">
    <source>
        <dbReference type="EMBL" id="KIC72928.1"/>
    </source>
</evidence>
<dbReference type="InterPro" id="IPR024567">
    <property type="entry name" value="RNase_HII/HIII_dom"/>
</dbReference>
<dbReference type="EC" id="3.1.26.4" evidence="2"/>
<dbReference type="Pfam" id="PF01351">
    <property type="entry name" value="RNase_HII"/>
    <property type="match status" value="1"/>
</dbReference>
<evidence type="ECO:0000313" key="5">
    <source>
        <dbReference type="Proteomes" id="UP000031465"/>
    </source>
</evidence>
<comment type="similarity">
    <text evidence="2">Belongs to the RNase HII family.</text>
</comment>
<dbReference type="GO" id="GO:0003723">
    <property type="term" value="F:RNA binding"/>
    <property type="evidence" value="ECO:0007669"/>
    <property type="project" value="UniProtKB-UniRule"/>
</dbReference>
<dbReference type="InterPro" id="IPR012337">
    <property type="entry name" value="RNaseH-like_sf"/>
</dbReference>
<dbReference type="GO" id="GO:0004523">
    <property type="term" value="F:RNA-DNA hybrid ribonuclease activity"/>
    <property type="evidence" value="ECO:0007669"/>
    <property type="project" value="UniProtKB-EC"/>
</dbReference>
<comment type="function">
    <text evidence="2">Endonuclease that specifically degrades the RNA of RNA-DNA hybrids.</text>
</comment>
<keyword evidence="2" id="KW-0378">Hydrolase</keyword>
<comment type="catalytic activity">
    <reaction evidence="2">
        <text>Endonucleolytic cleavage to 5'-phosphomonoester.</text>
        <dbReference type="EC" id="3.1.26.4"/>
    </reaction>
</comment>
<feature type="domain" description="RNase H type-2" evidence="3">
    <location>
        <begin position="29"/>
        <end position="64"/>
    </location>
</feature>
<keyword evidence="2" id="KW-0540">Nuclease</keyword>
<name>A0A0C1HDU5_9BACT</name>
<reference evidence="4 5" key="1">
    <citation type="journal article" date="2014" name="Mol. Biol. Evol.">
        <title>Massive expansion of Ubiquitination-related gene families within the Chlamydiae.</title>
        <authorList>
            <person name="Domman D."/>
            <person name="Collingro A."/>
            <person name="Lagkouvardos I."/>
            <person name="Gehre L."/>
            <person name="Weinmaier T."/>
            <person name="Rattei T."/>
            <person name="Subtil A."/>
            <person name="Horn M."/>
        </authorList>
    </citation>
    <scope>NUCLEOTIDE SEQUENCE [LARGE SCALE GENOMIC DNA]</scope>
    <source>
        <strain evidence="4 5">EI2</strain>
    </source>
</reference>
<dbReference type="AlphaFoldDB" id="A0A0C1HDU5"/>
<evidence type="ECO:0000256" key="1">
    <source>
        <dbReference type="PROSITE-ProRule" id="PRU01319"/>
    </source>
</evidence>
<evidence type="ECO:0000259" key="3">
    <source>
        <dbReference type="PROSITE" id="PS51975"/>
    </source>
</evidence>
<gene>
    <name evidence="4" type="ORF">DB44_BY00510</name>
</gene>
<comment type="caution">
    <text evidence="4">The sequence shown here is derived from an EMBL/GenBank/DDBJ whole genome shotgun (WGS) entry which is preliminary data.</text>
</comment>
<dbReference type="Gene3D" id="3.30.420.10">
    <property type="entry name" value="Ribonuclease H-like superfamily/Ribonuclease H"/>
    <property type="match status" value="1"/>
</dbReference>
<dbReference type="SUPFAM" id="SSF53098">
    <property type="entry name" value="Ribonuclease H-like"/>
    <property type="match status" value="1"/>
</dbReference>
<protein>
    <recommendedName>
        <fullName evidence="2">Ribonuclease</fullName>
        <ecNumber evidence="2">3.1.26.4</ecNumber>
    </recommendedName>
</protein>
<accession>A0A0C1HDU5</accession>
<dbReference type="EMBL" id="JSAN01000045">
    <property type="protein sequence ID" value="KIC72928.1"/>
    <property type="molecule type" value="Genomic_DNA"/>
</dbReference>
<organism evidence="4 5">
    <name type="scientific">Candidatus Protochlamydia amoebophila</name>
    <dbReference type="NCBI Taxonomy" id="362787"/>
    <lineage>
        <taxon>Bacteria</taxon>
        <taxon>Pseudomonadati</taxon>
        <taxon>Chlamydiota</taxon>
        <taxon>Chlamydiia</taxon>
        <taxon>Parachlamydiales</taxon>
        <taxon>Parachlamydiaceae</taxon>
        <taxon>Candidatus Protochlamydia</taxon>
    </lineage>
</organism>
<evidence type="ECO:0000256" key="2">
    <source>
        <dbReference type="RuleBase" id="RU003515"/>
    </source>
</evidence>
<dbReference type="Proteomes" id="UP000031465">
    <property type="component" value="Unassembled WGS sequence"/>
</dbReference>
<dbReference type="PROSITE" id="PS51975">
    <property type="entry name" value="RNASE_H_2"/>
    <property type="match status" value="1"/>
</dbReference>
<dbReference type="InterPro" id="IPR036397">
    <property type="entry name" value="RNaseH_sf"/>
</dbReference>
<proteinExistence type="inferred from homology"/>